<dbReference type="Pfam" id="PF00005">
    <property type="entry name" value="ABC_tran"/>
    <property type="match status" value="1"/>
</dbReference>
<comment type="caution">
    <text evidence="4">The sequence shown here is derived from an EMBL/GenBank/DDBJ whole genome shotgun (WGS) entry which is preliminary data.</text>
</comment>
<evidence type="ECO:0000256" key="2">
    <source>
        <dbReference type="ARBA" id="ARBA00022448"/>
    </source>
</evidence>
<gene>
    <name evidence="4" type="ORF">EHS24_002656</name>
</gene>
<dbReference type="GeneID" id="39587199"/>
<name>A0A427XH20_9TREE</name>
<evidence type="ECO:0000256" key="1">
    <source>
        <dbReference type="ARBA" id="ARBA00005417"/>
    </source>
</evidence>
<proteinExistence type="inferred from homology"/>
<dbReference type="STRING" id="105984.A0A427XH20"/>
<dbReference type="PANTHER" id="PTHR43117:SF4">
    <property type="entry name" value="OSMOPROTECTANT IMPORT ATP-BINDING PROTEIN OSMV"/>
    <property type="match status" value="1"/>
</dbReference>
<dbReference type="OrthoDB" id="10255969at2759"/>
<dbReference type="GO" id="GO:0005524">
    <property type="term" value="F:ATP binding"/>
    <property type="evidence" value="ECO:0007669"/>
    <property type="project" value="InterPro"/>
</dbReference>
<dbReference type="GO" id="GO:0016887">
    <property type="term" value="F:ATP hydrolysis activity"/>
    <property type="evidence" value="ECO:0007669"/>
    <property type="project" value="InterPro"/>
</dbReference>
<dbReference type="InterPro" id="IPR027417">
    <property type="entry name" value="P-loop_NTPase"/>
</dbReference>
<dbReference type="Gene3D" id="3.40.50.300">
    <property type="entry name" value="P-loop containing nucleotide triphosphate hydrolases"/>
    <property type="match status" value="2"/>
</dbReference>
<accession>A0A427XH20</accession>
<dbReference type="PANTHER" id="PTHR43117">
    <property type="entry name" value="OSMOPROTECTANT IMPORT ATP-BINDING PROTEIN OSMV"/>
    <property type="match status" value="1"/>
</dbReference>
<organism evidence="4 5">
    <name type="scientific">Apiotrichum porosum</name>
    <dbReference type="NCBI Taxonomy" id="105984"/>
    <lineage>
        <taxon>Eukaryota</taxon>
        <taxon>Fungi</taxon>
        <taxon>Dikarya</taxon>
        <taxon>Basidiomycota</taxon>
        <taxon>Agaricomycotina</taxon>
        <taxon>Tremellomycetes</taxon>
        <taxon>Trichosporonales</taxon>
        <taxon>Trichosporonaceae</taxon>
        <taxon>Apiotrichum</taxon>
    </lineage>
</organism>
<dbReference type="SUPFAM" id="SSF52540">
    <property type="entry name" value="P-loop containing nucleoside triphosphate hydrolases"/>
    <property type="match status" value="2"/>
</dbReference>
<reference evidence="4 5" key="1">
    <citation type="submission" date="2018-11" db="EMBL/GenBank/DDBJ databases">
        <title>Genome sequence of Apiotrichum porosum DSM 27194.</title>
        <authorList>
            <person name="Aliyu H."/>
            <person name="Gorte O."/>
            <person name="Ochsenreither K."/>
        </authorList>
    </citation>
    <scope>NUCLEOTIDE SEQUENCE [LARGE SCALE GENOMIC DNA]</scope>
    <source>
        <strain evidence="4 5">DSM 27194</strain>
    </source>
</reference>
<dbReference type="PROSITE" id="PS50893">
    <property type="entry name" value="ABC_TRANSPORTER_2"/>
    <property type="match status" value="2"/>
</dbReference>
<keyword evidence="5" id="KW-1185">Reference proteome</keyword>
<feature type="domain" description="ABC transporter" evidence="3">
    <location>
        <begin position="31"/>
        <end position="304"/>
    </location>
</feature>
<protein>
    <recommendedName>
        <fullName evidence="3">ABC transporter domain-containing protein</fullName>
    </recommendedName>
</protein>
<dbReference type="Proteomes" id="UP000279236">
    <property type="component" value="Unassembled WGS sequence"/>
</dbReference>
<dbReference type="InterPro" id="IPR003439">
    <property type="entry name" value="ABC_transporter-like_ATP-bd"/>
</dbReference>
<evidence type="ECO:0000313" key="5">
    <source>
        <dbReference type="Proteomes" id="UP000279236"/>
    </source>
</evidence>
<dbReference type="AlphaFoldDB" id="A0A427XH20"/>
<dbReference type="RefSeq" id="XP_028473342.1">
    <property type="nucleotide sequence ID" value="XM_028618386.1"/>
</dbReference>
<feature type="domain" description="ABC transporter" evidence="3">
    <location>
        <begin position="318"/>
        <end position="563"/>
    </location>
</feature>
<comment type="similarity">
    <text evidence="1">Belongs to the ABC transporter superfamily.</text>
</comment>
<evidence type="ECO:0000313" key="4">
    <source>
        <dbReference type="EMBL" id="RSH78195.1"/>
    </source>
</evidence>
<keyword evidence="2" id="KW-0813">Transport</keyword>
<evidence type="ECO:0000259" key="3">
    <source>
        <dbReference type="PROSITE" id="PS50893"/>
    </source>
</evidence>
<dbReference type="EMBL" id="RSCE01000013">
    <property type="protein sequence ID" value="RSH78195.1"/>
    <property type="molecule type" value="Genomic_DNA"/>
</dbReference>
<sequence length="565" mass="62559">MFPTRVMLKKAMKLKPQKVQASDYIGRGGAVRTVPLVRIPSEARIFPYGAADVKDETKALLRFPKGGMVVNDGGSEGWAIVGDAEGRKLAVETILGRHRITPSTPPPGPLPVAQQEAPMRSIDPETWKPVVYLAFAKPSATGEFIDYTARYGHLEEGDSNTLRHTLMSAYPPSEAAGNNVFRALNKMNLSHLIDIPAVALSSGQTRRARIAEALVAMPSMIVLEDPMAGLDPASRELVTDTLGDVNATQDEARIVLVLRDKGDETLNAEWITHVCEVNDGTVWVGTRNEWLDRKSRQPINHDDKRPEGNTSTNAAPIVRLQNVSVAYGEGERPIIKNVDWTIRPGDRWHLQGSNGSGKTTLLSVLLGHHPQSYSLPVSALNLFSQPRRTIATPVLRQLMGHLSPEIFAAFPRNMGLSAAQAIGSGYEGVFSRRNLAPEQKERILYLIGYFSEFLSSSKQHITDEAALKELANREFAHYTKPQQALLIFLRAVVARNPFLVLDEPTQGMDENIWKKCTEFLSEEWSQMRAEGKEQAVVCVSHYEDEVPWKHGKVIRLTDGVSEVIE</sequence>